<dbReference type="PIRSF" id="PIRSF000654">
    <property type="entry name" value="Integrin-linked_kinase"/>
    <property type="match status" value="1"/>
</dbReference>
<dbReference type="InterPro" id="IPR000719">
    <property type="entry name" value="Prot_kinase_dom"/>
</dbReference>
<keyword evidence="4" id="KW-0547">Nucleotide-binding</keyword>
<dbReference type="GO" id="GO:0004674">
    <property type="term" value="F:protein serine/threonine kinase activity"/>
    <property type="evidence" value="ECO:0007669"/>
    <property type="project" value="UniProtKB-KW"/>
</dbReference>
<evidence type="ECO:0000256" key="1">
    <source>
        <dbReference type="ARBA" id="ARBA00006529"/>
    </source>
</evidence>
<reference evidence="8 9" key="1">
    <citation type="journal article" date="2016" name="Mol. Biol. Evol.">
        <title>Comparative Genomics of Early-Diverging Mushroom-Forming Fungi Provides Insights into the Origins of Lignocellulose Decay Capabilities.</title>
        <authorList>
            <person name="Nagy L.G."/>
            <person name="Riley R."/>
            <person name="Tritt A."/>
            <person name="Adam C."/>
            <person name="Daum C."/>
            <person name="Floudas D."/>
            <person name="Sun H."/>
            <person name="Yadav J.S."/>
            <person name="Pangilinan J."/>
            <person name="Larsson K.H."/>
            <person name="Matsuura K."/>
            <person name="Barry K."/>
            <person name="Labutti K."/>
            <person name="Kuo R."/>
            <person name="Ohm R.A."/>
            <person name="Bhattacharya S.S."/>
            <person name="Shirouzu T."/>
            <person name="Yoshinaga Y."/>
            <person name="Martin F.M."/>
            <person name="Grigoriev I.V."/>
            <person name="Hibbett D.S."/>
        </authorList>
    </citation>
    <scope>NUCLEOTIDE SEQUENCE [LARGE SCALE GENOMIC DNA]</scope>
    <source>
        <strain evidence="8 9">HHB12029</strain>
    </source>
</reference>
<dbReference type="InParanoid" id="A0A165KM45"/>
<keyword evidence="6" id="KW-0067">ATP-binding</keyword>
<protein>
    <submittedName>
        <fullName evidence="8">Kinase-like protein</fullName>
    </submittedName>
</protein>
<dbReference type="PROSITE" id="PS50011">
    <property type="entry name" value="PROTEIN_KINASE_DOM"/>
    <property type="match status" value="1"/>
</dbReference>
<keyword evidence="9" id="KW-1185">Reference proteome</keyword>
<dbReference type="SUPFAM" id="SSF56112">
    <property type="entry name" value="Protein kinase-like (PK-like)"/>
    <property type="match status" value="1"/>
</dbReference>
<keyword evidence="5 8" id="KW-0418">Kinase</keyword>
<evidence type="ECO:0000256" key="2">
    <source>
        <dbReference type="ARBA" id="ARBA00022527"/>
    </source>
</evidence>
<feature type="domain" description="Protein kinase" evidence="7">
    <location>
        <begin position="33"/>
        <end position="278"/>
    </location>
</feature>
<accession>A0A165KM45</accession>
<dbReference type="EMBL" id="KV425941">
    <property type="protein sequence ID" value="KZV96565.1"/>
    <property type="molecule type" value="Genomic_DNA"/>
</dbReference>
<dbReference type="PROSITE" id="PS00108">
    <property type="entry name" value="PROTEIN_KINASE_ST"/>
    <property type="match status" value="1"/>
</dbReference>
<name>A0A165KM45_EXIGL</name>
<evidence type="ECO:0000259" key="7">
    <source>
        <dbReference type="PROSITE" id="PS50011"/>
    </source>
</evidence>
<evidence type="ECO:0000256" key="3">
    <source>
        <dbReference type="ARBA" id="ARBA00022679"/>
    </source>
</evidence>
<dbReference type="SMART" id="SM00220">
    <property type="entry name" value="S_TKc"/>
    <property type="match status" value="1"/>
</dbReference>
<evidence type="ECO:0000313" key="8">
    <source>
        <dbReference type="EMBL" id="KZV96565.1"/>
    </source>
</evidence>
<keyword evidence="3" id="KW-0808">Transferase</keyword>
<evidence type="ECO:0000256" key="5">
    <source>
        <dbReference type="ARBA" id="ARBA00022777"/>
    </source>
</evidence>
<dbReference type="Proteomes" id="UP000077266">
    <property type="component" value="Unassembled WGS sequence"/>
</dbReference>
<dbReference type="STRING" id="1314781.A0A165KM45"/>
<gene>
    <name evidence="8" type="ORF">EXIGLDRAFT_765231</name>
</gene>
<dbReference type="PANTHER" id="PTHR11584:SF369">
    <property type="entry name" value="MITOGEN-ACTIVATED PROTEIN KINASE KINASE KINASE 19-RELATED"/>
    <property type="match status" value="1"/>
</dbReference>
<dbReference type="InterPro" id="IPR008271">
    <property type="entry name" value="Ser/Thr_kinase_AS"/>
</dbReference>
<dbReference type="Gene3D" id="1.10.510.10">
    <property type="entry name" value="Transferase(Phosphotransferase) domain 1"/>
    <property type="match status" value="1"/>
</dbReference>
<proteinExistence type="inferred from homology"/>
<dbReference type="OrthoDB" id="4062651at2759"/>
<sequence>MTSQRSTKDLRIVFAAQDITKSISDVSPFPRRFGGMADIHQGVWASDSGNQKVTVAIKFICSGDDELDKTLRRHRREIRVWHGIDHPNILRLVGLYWGSGRKLPAMVSVWCQHTNLRNYVKELLPGPEAMAQKYSLLEQIISGLDHLHSQSPPIVHGDLKGDNILLSADGIPKICDFGLSKIIEVTTETSTRVRGTCRWMAPELLLEEKPVSAPGDIWAHACVIVEVLTGLLPYSDIQKEAGVIVAQSRGQIPTRPADASDACWNLALKCVTAQELPL</sequence>
<dbReference type="GO" id="GO:0005524">
    <property type="term" value="F:ATP binding"/>
    <property type="evidence" value="ECO:0007669"/>
    <property type="project" value="UniProtKB-KW"/>
</dbReference>
<dbReference type="InterPro" id="IPR011009">
    <property type="entry name" value="Kinase-like_dom_sf"/>
</dbReference>
<evidence type="ECO:0000313" key="9">
    <source>
        <dbReference type="Proteomes" id="UP000077266"/>
    </source>
</evidence>
<dbReference type="Pfam" id="PF00069">
    <property type="entry name" value="Pkinase"/>
    <property type="match status" value="1"/>
</dbReference>
<organism evidence="8 9">
    <name type="scientific">Exidia glandulosa HHB12029</name>
    <dbReference type="NCBI Taxonomy" id="1314781"/>
    <lineage>
        <taxon>Eukaryota</taxon>
        <taxon>Fungi</taxon>
        <taxon>Dikarya</taxon>
        <taxon>Basidiomycota</taxon>
        <taxon>Agaricomycotina</taxon>
        <taxon>Agaricomycetes</taxon>
        <taxon>Auriculariales</taxon>
        <taxon>Exidiaceae</taxon>
        <taxon>Exidia</taxon>
    </lineage>
</organism>
<keyword evidence="2" id="KW-0723">Serine/threonine-protein kinase</keyword>
<evidence type="ECO:0000256" key="4">
    <source>
        <dbReference type="ARBA" id="ARBA00022741"/>
    </source>
</evidence>
<dbReference type="PANTHER" id="PTHR11584">
    <property type="entry name" value="SERINE/THREONINE PROTEIN KINASE"/>
    <property type="match status" value="1"/>
</dbReference>
<comment type="similarity">
    <text evidence="1">Belongs to the protein kinase superfamily. STE Ser/Thr protein kinase family. MAP kinase kinase kinase subfamily.</text>
</comment>
<evidence type="ECO:0000256" key="6">
    <source>
        <dbReference type="ARBA" id="ARBA00022840"/>
    </source>
</evidence>
<dbReference type="AlphaFoldDB" id="A0A165KM45"/>